<dbReference type="InterPro" id="IPR043198">
    <property type="entry name" value="Cyclin/Ssn8"/>
</dbReference>
<proteinExistence type="predicted"/>
<evidence type="ECO:0000313" key="2">
    <source>
        <dbReference type="EMBL" id="CAD7699596.1"/>
    </source>
</evidence>
<dbReference type="Pfam" id="PF00134">
    <property type="entry name" value="Cyclin_N"/>
    <property type="match status" value="1"/>
</dbReference>
<dbReference type="PIRSF" id="PIRSF028758">
    <property type="entry name" value="Cyclin, C/H/G types"/>
    <property type="match status" value="1"/>
</dbReference>
<gene>
    <name evidence="2" type="ORF">OSTQU699_LOCUS4955</name>
</gene>
<comment type="caution">
    <text evidence="2">The sequence shown here is derived from an EMBL/GenBank/DDBJ whole genome shotgun (WGS) entry which is preliminary data.</text>
</comment>
<keyword evidence="3" id="KW-1185">Reference proteome</keyword>
<feature type="domain" description="Cyclin N-terminal" evidence="1">
    <location>
        <begin position="1"/>
        <end position="116"/>
    </location>
</feature>
<dbReference type="InterPro" id="IPR036915">
    <property type="entry name" value="Cyclin-like_sf"/>
</dbReference>
<dbReference type="PANTHER" id="PTHR10026">
    <property type="entry name" value="CYCLIN"/>
    <property type="match status" value="1"/>
</dbReference>
<reference evidence="2" key="1">
    <citation type="submission" date="2020-12" db="EMBL/GenBank/DDBJ databases">
        <authorList>
            <person name="Iha C."/>
        </authorList>
    </citation>
    <scope>NUCLEOTIDE SEQUENCE</scope>
</reference>
<dbReference type="GO" id="GO:0006357">
    <property type="term" value="P:regulation of transcription by RNA polymerase II"/>
    <property type="evidence" value="ECO:0007669"/>
    <property type="project" value="InterPro"/>
</dbReference>
<dbReference type="Proteomes" id="UP000708148">
    <property type="component" value="Unassembled WGS sequence"/>
</dbReference>
<dbReference type="EMBL" id="CAJHUC010001069">
    <property type="protein sequence ID" value="CAD7699596.1"/>
    <property type="molecule type" value="Genomic_DNA"/>
</dbReference>
<dbReference type="GO" id="GO:0016538">
    <property type="term" value="F:cyclin-dependent protein serine/threonine kinase regulator activity"/>
    <property type="evidence" value="ECO:0007669"/>
    <property type="project" value="InterPro"/>
</dbReference>
<dbReference type="AlphaFoldDB" id="A0A8S1IXX5"/>
<evidence type="ECO:0000259" key="1">
    <source>
        <dbReference type="Pfam" id="PF00134"/>
    </source>
</evidence>
<dbReference type="Gene3D" id="1.10.472.10">
    <property type="entry name" value="Cyclin-like"/>
    <property type="match status" value="2"/>
</dbReference>
<dbReference type="OrthoDB" id="10264655at2759"/>
<organism evidence="2 3">
    <name type="scientific">Ostreobium quekettii</name>
    <dbReference type="NCBI Taxonomy" id="121088"/>
    <lineage>
        <taxon>Eukaryota</taxon>
        <taxon>Viridiplantae</taxon>
        <taxon>Chlorophyta</taxon>
        <taxon>core chlorophytes</taxon>
        <taxon>Ulvophyceae</taxon>
        <taxon>TCBD clade</taxon>
        <taxon>Bryopsidales</taxon>
        <taxon>Ostreobineae</taxon>
        <taxon>Ostreobiaceae</taxon>
        <taxon>Ostreobium</taxon>
    </lineage>
</organism>
<protein>
    <recommendedName>
        <fullName evidence="1">Cyclin N-terminal domain-containing protein</fullName>
    </recommendedName>
</protein>
<dbReference type="InterPro" id="IPR006671">
    <property type="entry name" value="Cyclin_N"/>
</dbReference>
<name>A0A8S1IXX5_9CHLO</name>
<evidence type="ECO:0000313" key="3">
    <source>
        <dbReference type="Proteomes" id="UP000708148"/>
    </source>
</evidence>
<sequence>MRQSYCEMIEAAGEKLRLPAYAVGSAMYFAHLFYASRSMGRNDRFLVATASLYLASKVEDPVRNVMEVVSTCFAHRHRGEPDAVRAFREDKGAQGALREGVLEAETALLHAIGFDFRVEQPYPHLVEFVGVLGLAPERDPGARDAAQAAWALLDDSRRTTLWLQYGAATLAASALMMACRLCKVEADWSPVWQAIGKDGRHHVADACSQLADLYEPGACGDLHMCISHHDSNAATPGHGTPSVPTS</sequence>
<dbReference type="SUPFAM" id="SSF47954">
    <property type="entry name" value="Cyclin-like"/>
    <property type="match status" value="2"/>
</dbReference>
<accession>A0A8S1IXX5</accession>